<name>A0A6C0HJR0_9ZZZZ</name>
<feature type="domain" description="Phosphatidic acid phosphatase type 2/haloperoxidase" evidence="2">
    <location>
        <begin position="34"/>
        <end position="144"/>
    </location>
</feature>
<keyword evidence="1" id="KW-0812">Transmembrane</keyword>
<reference evidence="3" key="1">
    <citation type="journal article" date="2020" name="Nature">
        <title>Giant virus diversity and host interactions through global metagenomics.</title>
        <authorList>
            <person name="Schulz F."/>
            <person name="Roux S."/>
            <person name="Paez-Espino D."/>
            <person name="Jungbluth S."/>
            <person name="Walsh D.A."/>
            <person name="Denef V.J."/>
            <person name="McMahon K.D."/>
            <person name="Konstantinidis K.T."/>
            <person name="Eloe-Fadrosh E.A."/>
            <person name="Kyrpides N.C."/>
            <person name="Woyke T."/>
        </authorList>
    </citation>
    <scope>NUCLEOTIDE SEQUENCE</scope>
    <source>
        <strain evidence="3">GVMAG-M-3300023184-121</strain>
    </source>
</reference>
<dbReference type="InterPro" id="IPR036938">
    <property type="entry name" value="PAP2/HPO_sf"/>
</dbReference>
<feature type="transmembrane region" description="Helical" evidence="1">
    <location>
        <begin position="127"/>
        <end position="144"/>
    </location>
</feature>
<dbReference type="PANTHER" id="PTHR14969">
    <property type="entry name" value="SPHINGOSINE-1-PHOSPHATE PHOSPHOHYDROLASE"/>
    <property type="match status" value="1"/>
</dbReference>
<dbReference type="SUPFAM" id="SSF48317">
    <property type="entry name" value="Acid phosphatase/Vanadium-dependent haloperoxidase"/>
    <property type="match status" value="1"/>
</dbReference>
<dbReference type="GO" id="GO:0042392">
    <property type="term" value="F:sphingosine-1-phosphate phosphatase activity"/>
    <property type="evidence" value="ECO:0007669"/>
    <property type="project" value="TreeGrafter"/>
</dbReference>
<protein>
    <recommendedName>
        <fullName evidence="2">Phosphatidic acid phosphatase type 2/haloperoxidase domain-containing protein</fullName>
    </recommendedName>
</protein>
<organism evidence="3">
    <name type="scientific">viral metagenome</name>
    <dbReference type="NCBI Taxonomy" id="1070528"/>
    <lineage>
        <taxon>unclassified sequences</taxon>
        <taxon>metagenomes</taxon>
        <taxon>organismal metagenomes</taxon>
    </lineage>
</organism>
<evidence type="ECO:0000313" key="3">
    <source>
        <dbReference type="EMBL" id="QHT80729.1"/>
    </source>
</evidence>
<dbReference type="PANTHER" id="PTHR14969:SF13">
    <property type="entry name" value="AT30094P"/>
    <property type="match status" value="1"/>
</dbReference>
<feature type="transmembrane region" description="Helical" evidence="1">
    <location>
        <begin position="7"/>
        <end position="24"/>
    </location>
</feature>
<dbReference type="Gene3D" id="1.20.144.10">
    <property type="entry name" value="Phosphatidic acid phosphatase type 2/haloperoxidase"/>
    <property type="match status" value="1"/>
</dbReference>
<keyword evidence="1" id="KW-0472">Membrane</keyword>
<accession>A0A6C0HJR0</accession>
<proteinExistence type="predicted"/>
<evidence type="ECO:0000256" key="1">
    <source>
        <dbReference type="SAM" id="Phobius"/>
    </source>
</evidence>
<keyword evidence="1" id="KW-1133">Transmembrane helix</keyword>
<feature type="transmembrane region" description="Helical" evidence="1">
    <location>
        <begin position="30"/>
        <end position="47"/>
    </location>
</feature>
<dbReference type="AlphaFoldDB" id="A0A6C0HJR0"/>
<evidence type="ECO:0000259" key="2">
    <source>
        <dbReference type="Pfam" id="PF01569"/>
    </source>
</evidence>
<sequence>MILWNLLSASAGLMYVVPIIGYILTQKSYYIIGFVGLFGTLCIGEFLKHIIIQDRSPRPAGAEDCNLWCNDGAQAGRPGMPSTHSAQAIFFATFYSHYTSHPWITVVLYGYAILVMLSRYIKQCHTLPQIIMGAALGWGISWCVRYRA</sequence>
<feature type="transmembrane region" description="Helical" evidence="1">
    <location>
        <begin position="103"/>
        <end position="121"/>
    </location>
</feature>
<dbReference type="InterPro" id="IPR000326">
    <property type="entry name" value="PAP2/HPO"/>
</dbReference>
<dbReference type="Pfam" id="PF01569">
    <property type="entry name" value="PAP2"/>
    <property type="match status" value="1"/>
</dbReference>
<dbReference type="EMBL" id="MN739974">
    <property type="protein sequence ID" value="QHT80729.1"/>
    <property type="molecule type" value="Genomic_DNA"/>
</dbReference>